<reference evidence="7 8" key="1">
    <citation type="submission" date="2018-08" db="EMBL/GenBank/DDBJ databases">
        <title>A genome reference for cultivated species of the human gut microbiota.</title>
        <authorList>
            <person name="Zou Y."/>
            <person name="Xue W."/>
            <person name="Luo G."/>
        </authorList>
    </citation>
    <scope>NUCLEOTIDE SEQUENCE [LARGE SCALE GENOMIC DNA]</scope>
    <source>
        <strain evidence="6 9">AM09-9</strain>
        <strain evidence="5 8">AM25-1LB</strain>
        <strain evidence="4 7">TF11-7</strain>
    </source>
</reference>
<dbReference type="SUPFAM" id="SSF69360">
    <property type="entry name" value="Cell wall binding repeat"/>
    <property type="match status" value="3"/>
</dbReference>
<dbReference type="Gene3D" id="2.10.270.10">
    <property type="entry name" value="Cholin Binding"/>
    <property type="match status" value="5"/>
</dbReference>
<evidence type="ECO:0000313" key="7">
    <source>
        <dbReference type="Proteomes" id="UP000260793"/>
    </source>
</evidence>
<organism evidence="4 7">
    <name type="scientific">[Ruminococcus] lactaris</name>
    <dbReference type="NCBI Taxonomy" id="46228"/>
    <lineage>
        <taxon>Bacteria</taxon>
        <taxon>Bacillati</taxon>
        <taxon>Bacillota</taxon>
        <taxon>Clostridia</taxon>
        <taxon>Lachnospirales</taxon>
        <taxon>Lachnospiraceae</taxon>
        <taxon>Mediterraneibacter</taxon>
    </lineage>
</organism>
<sequence length="792" mass="90880">MRGENESFLPFRAFKIKKRRKYRIWKKKVNFSFFTGQKKNLLVQYYYKIFRKGKDGRDIMKKKWLTALGLTFVLSLSGMMTSYAMDNSAENVAESFVEEKNAETESAAAIQQENEHEADVTDSEKSTEDVIDPEESSENSGITEEKNGWVEESDGIHYYQEGKDLRNAGYSLDGYWYYFDADGVMKQNSFRQKNGQSFYYDGEGHLVLNEELDINGKHYKFTESGAAYTGLYTDGTDTYYYQADGSRAEDAGMQLNGYWCYFQKDGKLLSSGWREKAGNYYYYDEAAHLVTNRGIELDGHWYYVDGSGRRYTAQFRQKNNTQYYYDENGYLVTNCELDINGKHYKFTGSGAVYTGWYVGEDGLYYYDQQGFCLTDTGKKLSGYWYYFQKDGKMLSSGWREKDGSHYYYDAQGHLILNAGMKIDGYWYYLDGNGRRYESQFRQKGADWYYYDEEGHLVLNRDMKIGKYRYIFQNNGAAYRGLKTENGKVIGFTPLGRQAFDDGVKDGNDWYYFDAAGNMKKDYWRTKDGGKYYYQADGTLARNKGLKIGGNWYYLTDSGKMHTGWRNKDGYRYYYNSYGHLVMNGTITINGVTYRFDAYGRLMNSPRRISVFSTVSTNNYNGTYNMTKALLYFNQVTIQPGQTLSFFGIAGPCGKAQGFLPGGVVGGVGYGGGICQASTTLYGAALRAGLTIVQRRNHSVPSTYVPIGQDAMVNYGSSDLKIRNDYNYAVKLVTYVSGNTLYAEVWGIQPDWFDSVDIVSWKTGSRSAVAYRKYIKNGQVVKTEQLPSSYYSR</sequence>
<evidence type="ECO:0000313" key="4">
    <source>
        <dbReference type="EMBL" id="RGK42976.1"/>
    </source>
</evidence>
<comment type="caution">
    <text evidence="4">The sequence shown here is derived from an EMBL/GenBank/DDBJ whole genome shotgun (WGS) entry which is preliminary data.</text>
</comment>
<accession>A0A3E4M026</accession>
<evidence type="ECO:0000313" key="8">
    <source>
        <dbReference type="Proteomes" id="UP000284902"/>
    </source>
</evidence>
<dbReference type="Proteomes" id="UP000284902">
    <property type="component" value="Unassembled WGS sequence"/>
</dbReference>
<dbReference type="EMBL" id="QRMI01000002">
    <property type="protein sequence ID" value="RHJ64093.1"/>
    <property type="molecule type" value="Genomic_DNA"/>
</dbReference>
<evidence type="ECO:0000313" key="5">
    <source>
        <dbReference type="EMBL" id="RHF63113.1"/>
    </source>
</evidence>
<dbReference type="AlphaFoldDB" id="A0A3E4M026"/>
<dbReference type="EMBL" id="QRHG01000002">
    <property type="protein sequence ID" value="RHF63113.1"/>
    <property type="molecule type" value="Genomic_DNA"/>
</dbReference>
<dbReference type="Proteomes" id="UP000260793">
    <property type="component" value="Unassembled WGS sequence"/>
</dbReference>
<evidence type="ECO:0000313" key="9">
    <source>
        <dbReference type="Proteomes" id="UP000285832"/>
    </source>
</evidence>
<dbReference type="InterPro" id="IPR052913">
    <property type="entry name" value="Glycopeptide_resist_protein"/>
</dbReference>
<dbReference type="Proteomes" id="UP000285832">
    <property type="component" value="Unassembled WGS sequence"/>
</dbReference>
<dbReference type="Pfam" id="PF01473">
    <property type="entry name" value="Choline_bind_1"/>
    <property type="match status" value="6"/>
</dbReference>
<evidence type="ECO:0000256" key="2">
    <source>
        <dbReference type="PROSITE-ProRule" id="PRU00591"/>
    </source>
</evidence>
<dbReference type="PANTHER" id="PTHR35788">
    <property type="entry name" value="EXPORTED PROTEIN-RELATED"/>
    <property type="match status" value="1"/>
</dbReference>
<evidence type="ECO:0000256" key="1">
    <source>
        <dbReference type="ARBA" id="ARBA00022737"/>
    </source>
</evidence>
<evidence type="ECO:0000313" key="6">
    <source>
        <dbReference type="EMBL" id="RHJ64093.1"/>
    </source>
</evidence>
<dbReference type="EMBL" id="QSQN01000001">
    <property type="protein sequence ID" value="RGK42976.1"/>
    <property type="molecule type" value="Genomic_DNA"/>
</dbReference>
<evidence type="ECO:0000256" key="3">
    <source>
        <dbReference type="SAM" id="MobiDB-lite"/>
    </source>
</evidence>
<keyword evidence="1" id="KW-0677">Repeat</keyword>
<feature type="region of interest" description="Disordered" evidence="3">
    <location>
        <begin position="103"/>
        <end position="147"/>
    </location>
</feature>
<feature type="compositionally biased region" description="Basic and acidic residues" evidence="3">
    <location>
        <begin position="113"/>
        <end position="128"/>
    </location>
</feature>
<dbReference type="PROSITE" id="PS51170">
    <property type="entry name" value="CW"/>
    <property type="match status" value="1"/>
</dbReference>
<evidence type="ECO:0008006" key="10">
    <source>
        <dbReference type="Google" id="ProtNLM"/>
    </source>
</evidence>
<proteinExistence type="predicted"/>
<dbReference type="PANTHER" id="PTHR35788:SF1">
    <property type="entry name" value="EXPORTED PROTEIN"/>
    <property type="match status" value="1"/>
</dbReference>
<dbReference type="InterPro" id="IPR018337">
    <property type="entry name" value="Cell_wall/Cho-bd_repeat"/>
</dbReference>
<name>A0A3E4M026_9FIRM</name>
<gene>
    <name evidence="6" type="ORF">DW116_01235</name>
    <name evidence="5" type="ORF">DW672_01180</name>
    <name evidence="4" type="ORF">DXD17_00300</name>
</gene>
<dbReference type="Pfam" id="PF04294">
    <property type="entry name" value="VanW"/>
    <property type="match status" value="1"/>
</dbReference>
<dbReference type="InterPro" id="IPR007391">
    <property type="entry name" value="Vancomycin_resist_VanW"/>
</dbReference>
<protein>
    <recommendedName>
        <fullName evidence="10">N-acetylmuramoyl-L-alanine amidase family protein</fullName>
    </recommendedName>
</protein>
<feature type="repeat" description="Cell wall-binding" evidence="2">
    <location>
        <begin position="166"/>
        <end position="185"/>
    </location>
</feature>